<dbReference type="InterPro" id="IPR002110">
    <property type="entry name" value="Ankyrin_rpt"/>
</dbReference>
<proteinExistence type="predicted"/>
<reference evidence="6 7" key="1">
    <citation type="submission" date="2016-11" db="EMBL/GenBank/DDBJ databases">
        <authorList>
            <person name="Jaros S."/>
            <person name="Januszkiewicz K."/>
            <person name="Wedrychowicz H."/>
        </authorList>
    </citation>
    <scope>NUCLEOTIDE SEQUENCE [LARGE SCALE GENOMIC DNA]</scope>
    <source>
        <strain evidence="6 7">IBRC-M 10683</strain>
    </source>
</reference>
<organism evidence="6 7">
    <name type="scientific">Ornithinibacillus halophilus</name>
    <dbReference type="NCBI Taxonomy" id="930117"/>
    <lineage>
        <taxon>Bacteria</taxon>
        <taxon>Bacillati</taxon>
        <taxon>Bacillota</taxon>
        <taxon>Bacilli</taxon>
        <taxon>Bacillales</taxon>
        <taxon>Bacillaceae</taxon>
        <taxon>Ornithinibacillus</taxon>
    </lineage>
</organism>
<keyword evidence="5" id="KW-0812">Transmembrane</keyword>
<evidence type="ECO:0000313" key="7">
    <source>
        <dbReference type="Proteomes" id="UP000183988"/>
    </source>
</evidence>
<dbReference type="PANTHER" id="PTHR24198:SF165">
    <property type="entry name" value="ANKYRIN REPEAT-CONTAINING PROTEIN-RELATED"/>
    <property type="match status" value="1"/>
</dbReference>
<dbReference type="EMBL" id="FQVW01000040">
    <property type="protein sequence ID" value="SHG55131.1"/>
    <property type="molecule type" value="Genomic_DNA"/>
</dbReference>
<dbReference type="Gene3D" id="1.25.40.20">
    <property type="entry name" value="Ankyrin repeat-containing domain"/>
    <property type="match status" value="1"/>
</dbReference>
<dbReference type="Pfam" id="PF12796">
    <property type="entry name" value="Ank_2"/>
    <property type="match status" value="1"/>
</dbReference>
<dbReference type="PANTHER" id="PTHR24198">
    <property type="entry name" value="ANKYRIN REPEAT AND PROTEIN KINASE DOMAIN-CONTAINING PROTEIN"/>
    <property type="match status" value="1"/>
</dbReference>
<dbReference type="Proteomes" id="UP000183988">
    <property type="component" value="Unassembled WGS sequence"/>
</dbReference>
<dbReference type="STRING" id="930117.SAMN05216225_104031"/>
<keyword evidence="5" id="KW-1133">Transmembrane helix</keyword>
<feature type="repeat" description="ANK" evidence="3">
    <location>
        <begin position="292"/>
        <end position="324"/>
    </location>
</feature>
<accession>A0A1M5KQT8</accession>
<keyword evidence="1" id="KW-0677">Repeat</keyword>
<feature type="transmembrane region" description="Helical" evidence="5">
    <location>
        <begin position="46"/>
        <end position="67"/>
    </location>
</feature>
<protein>
    <submittedName>
        <fullName evidence="6">Ankyrin repeat</fullName>
    </submittedName>
</protein>
<keyword evidence="7" id="KW-1185">Reference proteome</keyword>
<evidence type="ECO:0000256" key="2">
    <source>
        <dbReference type="ARBA" id="ARBA00023043"/>
    </source>
</evidence>
<dbReference type="PROSITE" id="PS50297">
    <property type="entry name" value="ANK_REP_REGION"/>
    <property type="match status" value="1"/>
</dbReference>
<feature type="repeat" description="ANK" evidence="3">
    <location>
        <begin position="229"/>
        <end position="261"/>
    </location>
</feature>
<evidence type="ECO:0000256" key="3">
    <source>
        <dbReference type="PROSITE-ProRule" id="PRU00023"/>
    </source>
</evidence>
<evidence type="ECO:0000256" key="4">
    <source>
        <dbReference type="SAM" id="MobiDB-lite"/>
    </source>
</evidence>
<evidence type="ECO:0000256" key="1">
    <source>
        <dbReference type="ARBA" id="ARBA00022737"/>
    </source>
</evidence>
<evidence type="ECO:0000313" key="6">
    <source>
        <dbReference type="EMBL" id="SHG55131.1"/>
    </source>
</evidence>
<dbReference type="AlphaFoldDB" id="A0A1M5KQT8"/>
<keyword evidence="5" id="KW-0472">Membrane</keyword>
<evidence type="ECO:0000256" key="5">
    <source>
        <dbReference type="SAM" id="Phobius"/>
    </source>
</evidence>
<dbReference type="InterPro" id="IPR036770">
    <property type="entry name" value="Ankyrin_rpt-contain_sf"/>
</dbReference>
<gene>
    <name evidence="6" type="ORF">SAMN05216225_104031</name>
</gene>
<dbReference type="SUPFAM" id="SSF48403">
    <property type="entry name" value="Ankyrin repeat"/>
    <property type="match status" value="1"/>
</dbReference>
<keyword evidence="2 3" id="KW-0040">ANK repeat</keyword>
<name>A0A1M5KQT8_9BACI</name>
<feature type="region of interest" description="Disordered" evidence="4">
    <location>
        <begin position="1"/>
        <end position="26"/>
    </location>
</feature>
<dbReference type="SMART" id="SM00248">
    <property type="entry name" value="ANK"/>
    <property type="match status" value="4"/>
</dbReference>
<sequence>MSKHDPLKELDDKLRAMPKPNVSASKKQEIQSTIMKTKKKWGFKKYASLVGAAAALFLFSILIVTALNQEEEQQTADDQLVGIDIDSNEIEKVIVSETNGAQYIFDEPRIVKSFQNTFDRLKLVETDEQSMVFDLTFELYNENDQLIHSFILSSYDTNLMQVKGNNFLIENETDIQHFMTLYLNEKYQSEDENKGFAEHLTKELIGEVEKTSWERDWDKVFELVKEGADPNEALFVAAEENHFEVVTRLLELGAEPNKVATNGNTPLMITTNADVIDLLLEQGADPSIFNRSGHDALIVAIHNHQADIVKLLLEAGANPNTSVEGKPEMTALWLARKYADEDIIAILRDYGAEQQDEFVNDWMTSEIPNLSYMLENNILEYAKDGRLPGLSTVQVPSDVRYFSGQYGEPFDTFANEGGWTDAYGDHLYKRGDGSDIYTWHQFNLTPGDDVTVGEVIDHLGVPSSAYKNFHSTGKMYLQYEMKDYILYFSFEGKSEVDEQSEEITSYSSDGKITSVELRYKQPGILEQAQEIFTFLKADNMQALQDQVHPEKGLSFAPFLQLQQTPMSEEHTPINFDHSEISNFMNDDTIYNWGIHGASGLDIEMTPKEYFDNYVFTAQEPDSFYVNQHPHRSPEFLTDVVREVFPDGKIAGFSFDETDESQSELSWGNLTFVFEEYNGEDRLVAIMHNAWTP</sequence>
<dbReference type="PROSITE" id="PS50088">
    <property type="entry name" value="ANK_REPEAT"/>
    <property type="match status" value="2"/>
</dbReference>
<feature type="compositionally biased region" description="Basic and acidic residues" evidence="4">
    <location>
        <begin position="1"/>
        <end position="15"/>
    </location>
</feature>